<feature type="transmembrane region" description="Helical" evidence="1">
    <location>
        <begin position="105"/>
        <end position="122"/>
    </location>
</feature>
<accession>A0ABW7UN72</accession>
<keyword evidence="1" id="KW-0472">Membrane</keyword>
<evidence type="ECO:0000256" key="1">
    <source>
        <dbReference type="SAM" id="Phobius"/>
    </source>
</evidence>
<proteinExistence type="predicted"/>
<feature type="transmembrane region" description="Helical" evidence="1">
    <location>
        <begin position="9"/>
        <end position="31"/>
    </location>
</feature>
<keyword evidence="1" id="KW-1133">Transmembrane helix</keyword>
<organism evidence="2 3">
    <name type="scientific">Streptomyces pathocidini</name>
    <dbReference type="NCBI Taxonomy" id="1650571"/>
    <lineage>
        <taxon>Bacteria</taxon>
        <taxon>Bacillati</taxon>
        <taxon>Actinomycetota</taxon>
        <taxon>Actinomycetes</taxon>
        <taxon>Kitasatosporales</taxon>
        <taxon>Streptomycetaceae</taxon>
        <taxon>Streptomyces</taxon>
    </lineage>
</organism>
<comment type="caution">
    <text evidence="2">The sequence shown here is derived from an EMBL/GenBank/DDBJ whole genome shotgun (WGS) entry which is preliminary data.</text>
</comment>
<reference evidence="2 3" key="1">
    <citation type="submission" date="2024-10" db="EMBL/GenBank/DDBJ databases">
        <title>The Natural Products Discovery Center: Release of the First 8490 Sequenced Strains for Exploring Actinobacteria Biosynthetic Diversity.</title>
        <authorList>
            <person name="Kalkreuter E."/>
            <person name="Kautsar S.A."/>
            <person name="Yang D."/>
            <person name="Bader C.D."/>
            <person name="Teijaro C.N."/>
            <person name="Fluegel L."/>
            <person name="Davis C.M."/>
            <person name="Simpson J.R."/>
            <person name="Lauterbach L."/>
            <person name="Steele A.D."/>
            <person name="Gui C."/>
            <person name="Meng S."/>
            <person name="Li G."/>
            <person name="Viehrig K."/>
            <person name="Ye F."/>
            <person name="Su P."/>
            <person name="Kiefer A.F."/>
            <person name="Nichols A."/>
            <person name="Cepeda A.J."/>
            <person name="Yan W."/>
            <person name="Fan B."/>
            <person name="Jiang Y."/>
            <person name="Adhikari A."/>
            <person name="Zheng C.-J."/>
            <person name="Schuster L."/>
            <person name="Cowan T.M."/>
            <person name="Smanski M.J."/>
            <person name="Chevrette M.G."/>
            <person name="De Carvalho L.P.S."/>
            <person name="Shen B."/>
        </authorList>
    </citation>
    <scope>NUCLEOTIDE SEQUENCE [LARGE SCALE GENOMIC DNA]</scope>
    <source>
        <strain evidence="2 3">NPDC020327</strain>
    </source>
</reference>
<feature type="transmembrane region" description="Helical" evidence="1">
    <location>
        <begin position="142"/>
        <end position="162"/>
    </location>
</feature>
<dbReference type="InterPro" id="IPR012666">
    <property type="entry name" value="CbtA_put"/>
</dbReference>
<dbReference type="EMBL" id="JBIRWE010000001">
    <property type="protein sequence ID" value="MFI1962832.1"/>
    <property type="molecule type" value="Genomic_DNA"/>
</dbReference>
<feature type="transmembrane region" description="Helical" evidence="1">
    <location>
        <begin position="174"/>
        <end position="193"/>
    </location>
</feature>
<feature type="transmembrane region" description="Helical" evidence="1">
    <location>
        <begin position="213"/>
        <end position="231"/>
    </location>
</feature>
<sequence length="257" mass="26597">MNSAVVRTLLVRGMLAGVIAGVLAFGLAYLVGEPQVDAAIAFEEAQAHAQGAHEHGEEVVSRAVQATAGLGTAVLVFGTAVGGIAALVFCFLLGRVGRFGPRATAVLVAGGAFLAVCLVPLLKYPVNPPAVGDPDTIGQRTALYFLLIALAVLLVAGAVLLGRRLAPRLGNWHATVAAGAAFVVVLALALALLPSFDEVPRDFPAVVLWRFRLASVGIQALLWASFGLVFGDFAERVLRPRAVARPVPEEKAPAAVT</sequence>
<dbReference type="Proteomes" id="UP001611548">
    <property type="component" value="Unassembled WGS sequence"/>
</dbReference>
<gene>
    <name evidence="2" type="ORF">ACH429_01580</name>
</gene>
<keyword evidence="1" id="KW-0812">Transmembrane</keyword>
<evidence type="ECO:0000313" key="3">
    <source>
        <dbReference type="Proteomes" id="UP001611548"/>
    </source>
</evidence>
<feature type="transmembrane region" description="Helical" evidence="1">
    <location>
        <begin position="70"/>
        <end position="93"/>
    </location>
</feature>
<name>A0ABW7UN72_9ACTN</name>
<keyword evidence="3" id="KW-1185">Reference proteome</keyword>
<dbReference type="RefSeq" id="WP_398717929.1">
    <property type="nucleotide sequence ID" value="NZ_JBIRWE010000001.1"/>
</dbReference>
<dbReference type="Pfam" id="PF09490">
    <property type="entry name" value="CbtA"/>
    <property type="match status" value="1"/>
</dbReference>
<evidence type="ECO:0000313" key="2">
    <source>
        <dbReference type="EMBL" id="MFI1962832.1"/>
    </source>
</evidence>
<protein>
    <submittedName>
        <fullName evidence="2">CbtA family protein</fullName>
    </submittedName>
</protein>